<reference evidence="2 3" key="1">
    <citation type="journal article" date="2024" name="Front. Microbiol.">
        <title>Novel thermophilic genera Geochorda gen. nov. and Carboxydochorda gen. nov. from the deep terrestrial subsurface reveal the ecophysiological diversity in the class Limnochordia.</title>
        <authorList>
            <person name="Karnachuk O.V."/>
            <person name="Lukina A.P."/>
            <person name="Avakyan M.R."/>
            <person name="Kadnikov V.V."/>
            <person name="Begmatov S."/>
            <person name="Beletsky A.V."/>
            <person name="Vlasova K.G."/>
            <person name="Novikov A.A."/>
            <person name="Shcherbakova V.A."/>
            <person name="Mardanov A.V."/>
            <person name="Ravin N.V."/>
        </authorList>
    </citation>
    <scope>NUCLEOTIDE SEQUENCE [LARGE SCALE GENOMIC DNA]</scope>
    <source>
        <strain evidence="2 3">L945</strain>
    </source>
</reference>
<accession>A0ABZ1BX21</accession>
<dbReference type="EC" id="2.4.-.-" evidence="2"/>
<dbReference type="SUPFAM" id="SSF53756">
    <property type="entry name" value="UDP-Glycosyltransferase/glycogen phosphorylase"/>
    <property type="match status" value="1"/>
</dbReference>
<dbReference type="GO" id="GO:0016757">
    <property type="term" value="F:glycosyltransferase activity"/>
    <property type="evidence" value="ECO:0007669"/>
    <property type="project" value="UniProtKB-KW"/>
</dbReference>
<dbReference type="InterPro" id="IPR055259">
    <property type="entry name" value="YkvP/CgeB_Glyco_trans-like"/>
</dbReference>
<dbReference type="RefSeq" id="WP_324715920.1">
    <property type="nucleotide sequence ID" value="NZ_CP141615.1"/>
</dbReference>
<evidence type="ECO:0000259" key="1">
    <source>
        <dbReference type="Pfam" id="PF13524"/>
    </source>
</evidence>
<dbReference type="Proteomes" id="UP001332192">
    <property type="component" value="Chromosome"/>
</dbReference>
<keyword evidence="2" id="KW-0808">Transferase</keyword>
<evidence type="ECO:0000313" key="2">
    <source>
        <dbReference type="EMBL" id="WRP16648.1"/>
    </source>
</evidence>
<feature type="domain" description="Spore protein YkvP/CgeB glycosyl transferase-like" evidence="1">
    <location>
        <begin position="177"/>
        <end position="340"/>
    </location>
</feature>
<keyword evidence="2" id="KW-0328">Glycosyltransferase</keyword>
<evidence type="ECO:0000313" key="3">
    <source>
        <dbReference type="Proteomes" id="UP001332192"/>
    </source>
</evidence>
<sequence length="375" mass="41784">MLAPLWRLPRILHGVTTIPRALVIGTGFGGWFAGFERAVLAALRRAGVMTARASTAILLDGLAARDGWDAPAPWDLVLVLGGERLDAATARSLRRLGRVVAAWVTEDPYTIDRRPEAWAGAFDVVFTNERMAVDRYGPGRGVHLPWCTDPQTYRPERVGPPEELDVVFVGSGFPHRVRLLNAMADLLATLRVELVGPWDRWDVALDPRLRRFVRPPTGRPEAEARLYSRAAITLNVHRLPGPHDLPENLNASHVGAVSPNNRTFDVAACGAFQLVDDTRADLPRYFRPGEEIEVFRGPEDLAAKLRHYLGRPQLRRAMAQRARRRVLAEHTYDHRIRRMLHIVASLGARGREGAEHADRLELLHGPAGRARAGPR</sequence>
<gene>
    <name evidence="2" type="ORF">U7230_11180</name>
</gene>
<dbReference type="Gene3D" id="3.40.50.2000">
    <property type="entry name" value="Glycogen Phosphorylase B"/>
    <property type="match status" value="1"/>
</dbReference>
<name>A0ABZ1BX21_9FIRM</name>
<dbReference type="Pfam" id="PF13524">
    <property type="entry name" value="Glyco_trans_1_2"/>
    <property type="match status" value="1"/>
</dbReference>
<keyword evidence="3" id="KW-1185">Reference proteome</keyword>
<protein>
    <submittedName>
        <fullName evidence="2">Glycosyltransferase</fullName>
        <ecNumber evidence="2">2.4.-.-</ecNumber>
    </submittedName>
</protein>
<dbReference type="EMBL" id="CP141615">
    <property type="protein sequence ID" value="WRP16648.1"/>
    <property type="molecule type" value="Genomic_DNA"/>
</dbReference>
<organism evidence="2 3">
    <name type="scientific">Carboxydichorda subterranea</name>
    <dbReference type="NCBI Taxonomy" id="3109565"/>
    <lineage>
        <taxon>Bacteria</taxon>
        <taxon>Bacillati</taxon>
        <taxon>Bacillota</taxon>
        <taxon>Limnochordia</taxon>
        <taxon>Limnochordales</taxon>
        <taxon>Geochordaceae</taxon>
        <taxon>Carboxydichorda</taxon>
    </lineage>
</organism>
<proteinExistence type="predicted"/>